<evidence type="ECO:0000313" key="6">
    <source>
        <dbReference type="EMBL" id="CAA3001954.1"/>
    </source>
</evidence>
<dbReference type="PRINTS" id="PR00420">
    <property type="entry name" value="RNGMNOXGNASE"/>
</dbReference>
<evidence type="ECO:0000313" key="7">
    <source>
        <dbReference type="Proteomes" id="UP000594638"/>
    </source>
</evidence>
<dbReference type="InterPro" id="IPR002938">
    <property type="entry name" value="FAD-bd"/>
</dbReference>
<dbReference type="Pfam" id="PF01494">
    <property type="entry name" value="FAD_binding_3"/>
    <property type="match status" value="1"/>
</dbReference>
<proteinExistence type="inferred from homology"/>
<sequence length="403" mass="44721">MDMNSVEESHEIVIVGGGICGLATALALHRKGLRSIILEKSETLRDTGAAIGIRANGWRALEQLGVASDLRLKADTIHRMRDIWMDVGKQQEIPEVGECRCVKRKDLIKVLADNLPPGTVRFGSPIVSVNMDRETSYPTLQLYGEKSIRAKVLIGCDGSRSTVSDFLGLKCTKLFAILAVRGLTSYPNGHAFDHELTRLRRGKILVGRVPITDTLVYWFVAIPWTPSDEKLAHDPEVIKRLTSSKVSGFPSDIMEMIEKAKVDSLSLTRLRHRAPWDLLLMTFRKGTVTVAGDAMHVMGPFLGQGGSAALEDAVVLARCLARKVRAEDLSNCGKQILINEVGEAIDQYVKERRKRLVALSTRTYITGLLLETRSWLVKLVVIMLLVILFRDPVGHTKYDCGRL</sequence>
<keyword evidence="1" id="KW-0560">Oxidoreductase</keyword>
<dbReference type="PANTHER" id="PTHR45934:SF2">
    <property type="entry name" value="MONOOXYGENASE 1"/>
    <property type="match status" value="1"/>
</dbReference>
<dbReference type="OrthoDB" id="47494at2759"/>
<dbReference type="EMBL" id="CACTIH010005794">
    <property type="protein sequence ID" value="CAA3001954.1"/>
    <property type="molecule type" value="Genomic_DNA"/>
</dbReference>
<comment type="caution">
    <text evidence="6">The sequence shown here is derived from an EMBL/GenBank/DDBJ whole genome shotgun (WGS) entry which is preliminary data.</text>
</comment>
<keyword evidence="4" id="KW-1133">Transmembrane helix</keyword>
<keyword evidence="7" id="KW-1185">Reference proteome</keyword>
<keyword evidence="4" id="KW-0472">Membrane</keyword>
<reference evidence="6 7" key="1">
    <citation type="submission" date="2019-12" db="EMBL/GenBank/DDBJ databases">
        <authorList>
            <person name="Alioto T."/>
            <person name="Alioto T."/>
            <person name="Gomez Garrido J."/>
        </authorList>
    </citation>
    <scope>NUCLEOTIDE SEQUENCE [LARGE SCALE GENOMIC DNA]</scope>
</reference>
<keyword evidence="2 6" id="KW-0503">Monooxygenase</keyword>
<dbReference type="Gene3D" id="3.50.50.60">
    <property type="entry name" value="FAD/NAD(P)-binding domain"/>
    <property type="match status" value="1"/>
</dbReference>
<dbReference type="GO" id="GO:0071949">
    <property type="term" value="F:FAD binding"/>
    <property type="evidence" value="ECO:0007669"/>
    <property type="project" value="InterPro"/>
</dbReference>
<organism evidence="6 7">
    <name type="scientific">Olea europaea subsp. europaea</name>
    <dbReference type="NCBI Taxonomy" id="158383"/>
    <lineage>
        <taxon>Eukaryota</taxon>
        <taxon>Viridiplantae</taxon>
        <taxon>Streptophyta</taxon>
        <taxon>Embryophyta</taxon>
        <taxon>Tracheophyta</taxon>
        <taxon>Spermatophyta</taxon>
        <taxon>Magnoliopsida</taxon>
        <taxon>eudicotyledons</taxon>
        <taxon>Gunneridae</taxon>
        <taxon>Pentapetalae</taxon>
        <taxon>asterids</taxon>
        <taxon>lamiids</taxon>
        <taxon>Lamiales</taxon>
        <taxon>Oleaceae</taxon>
        <taxon>Oleeae</taxon>
        <taxon>Olea</taxon>
    </lineage>
</organism>
<protein>
    <submittedName>
        <fullName evidence="6">Monooxygenase 1-like</fullName>
    </submittedName>
</protein>
<dbReference type="InterPro" id="IPR044560">
    <property type="entry name" value="MOase"/>
</dbReference>
<evidence type="ECO:0000256" key="4">
    <source>
        <dbReference type="SAM" id="Phobius"/>
    </source>
</evidence>
<dbReference type="GO" id="GO:0004497">
    <property type="term" value="F:monooxygenase activity"/>
    <property type="evidence" value="ECO:0007669"/>
    <property type="project" value="UniProtKB-KW"/>
</dbReference>
<feature type="domain" description="FAD-binding" evidence="5">
    <location>
        <begin position="11"/>
        <end position="325"/>
    </location>
</feature>
<dbReference type="InterPro" id="IPR036188">
    <property type="entry name" value="FAD/NAD-bd_sf"/>
</dbReference>
<comment type="similarity">
    <text evidence="3">Belongs to the 3-hydroxybenzoate 6-hydroxylase family.</text>
</comment>
<dbReference type="Gramene" id="OE9A068056T2">
    <property type="protein sequence ID" value="OE9A068056C2"/>
    <property type="gene ID" value="OE9A068056"/>
</dbReference>
<dbReference type="PANTHER" id="PTHR45934">
    <property type="entry name" value="FAD/NAD(P)-BINDING OXIDOREDUCTASE FAMILY PROTEIN"/>
    <property type="match status" value="1"/>
</dbReference>
<evidence type="ECO:0000256" key="2">
    <source>
        <dbReference type="ARBA" id="ARBA00023033"/>
    </source>
</evidence>
<accession>A0A8S0TDL6</accession>
<dbReference type="SUPFAM" id="SSF51905">
    <property type="entry name" value="FAD/NAD(P)-binding domain"/>
    <property type="match status" value="1"/>
</dbReference>
<dbReference type="AlphaFoldDB" id="A0A8S0TDL6"/>
<evidence type="ECO:0000256" key="3">
    <source>
        <dbReference type="ARBA" id="ARBA00024018"/>
    </source>
</evidence>
<name>A0A8S0TDL6_OLEEU</name>
<feature type="transmembrane region" description="Helical" evidence="4">
    <location>
        <begin position="12"/>
        <end position="28"/>
    </location>
</feature>
<keyword evidence="4" id="KW-0812">Transmembrane</keyword>
<dbReference type="Proteomes" id="UP000594638">
    <property type="component" value="Unassembled WGS sequence"/>
</dbReference>
<evidence type="ECO:0000259" key="5">
    <source>
        <dbReference type="Pfam" id="PF01494"/>
    </source>
</evidence>
<gene>
    <name evidence="6" type="ORF">OLEA9_A068056</name>
</gene>
<evidence type="ECO:0000256" key="1">
    <source>
        <dbReference type="ARBA" id="ARBA00023002"/>
    </source>
</evidence>